<accession>A0ABM5F1W4</accession>
<comment type="subcellular location">
    <subcellularLocation>
        <location evidence="1">Membrane</location>
        <topology evidence="1">Multi-pass membrane protein</topology>
    </subcellularLocation>
</comment>
<evidence type="ECO:0000256" key="2">
    <source>
        <dbReference type="ARBA" id="ARBA00022692"/>
    </source>
</evidence>
<evidence type="ECO:0000313" key="6">
    <source>
        <dbReference type="Proteomes" id="UP001652642"/>
    </source>
</evidence>
<dbReference type="RefSeq" id="XP_072839387.1">
    <property type="nucleotide sequence ID" value="XM_072983286.1"/>
</dbReference>
<sequence length="359" mass="39897">MALWTPSPLSTAEFLAQEVNWPQFYAVVHWMQAVTAALSVIGSSAVIGYAVFQNTARSPEVRPFFYLSLSNLLLGVCWLIGALLYSNALPSQDMACYNVQTTAQIFYVASFLYTVNYTWHLYTDLKGKYLQTLHSPSPQVLNRGGRIAIILSSVIPFLLMIPVFGGGNHYGCYQNITRKHGCLLMRTDVNGPKMPNCASIAFYSIIVFLVSFAATFLAILVFLIRARALYKRFIISTGYVGDRQWAMIKMVEQGVVLYPVAFLCCWGPAFILGLIELAQVKNNTVYMVFCVLEALTASSQGLLNCAVYAWIQHVSRCLKRKVCRDVNTQTPLLRSQKRFYASTLPAEPLAGPESASAAL</sequence>
<name>A0ABM5F1W4_9SAUR</name>
<evidence type="ECO:0000256" key="4">
    <source>
        <dbReference type="ARBA" id="ARBA00023136"/>
    </source>
</evidence>
<keyword evidence="4 5" id="KW-0472">Membrane</keyword>
<evidence type="ECO:0000256" key="5">
    <source>
        <dbReference type="SAM" id="Phobius"/>
    </source>
</evidence>
<reference evidence="7" key="1">
    <citation type="submission" date="2025-08" db="UniProtKB">
        <authorList>
            <consortium name="RefSeq"/>
        </authorList>
    </citation>
    <scope>IDENTIFICATION</scope>
</reference>
<dbReference type="InterPro" id="IPR022343">
    <property type="entry name" value="GCR1-cAMP_receptor"/>
</dbReference>
<feature type="transmembrane region" description="Helical" evidence="5">
    <location>
        <begin position="30"/>
        <end position="52"/>
    </location>
</feature>
<evidence type="ECO:0000256" key="3">
    <source>
        <dbReference type="ARBA" id="ARBA00022989"/>
    </source>
</evidence>
<feature type="transmembrane region" description="Helical" evidence="5">
    <location>
        <begin position="284"/>
        <end position="311"/>
    </location>
</feature>
<evidence type="ECO:0000256" key="1">
    <source>
        <dbReference type="ARBA" id="ARBA00004141"/>
    </source>
</evidence>
<dbReference type="PRINTS" id="PR02001">
    <property type="entry name" value="GCR1CAMPR"/>
</dbReference>
<dbReference type="Gene3D" id="1.20.1070.10">
    <property type="entry name" value="Rhodopsin 7-helix transmembrane proteins"/>
    <property type="match status" value="1"/>
</dbReference>
<dbReference type="PANTHER" id="PTHR23112:SF0">
    <property type="entry name" value="TRANSMEMBRANE PROTEIN 116"/>
    <property type="match status" value="1"/>
</dbReference>
<keyword evidence="6" id="KW-1185">Reference proteome</keyword>
<feature type="transmembrane region" description="Helical" evidence="5">
    <location>
        <begin position="144"/>
        <end position="165"/>
    </location>
</feature>
<feature type="transmembrane region" description="Helical" evidence="5">
    <location>
        <begin position="255"/>
        <end position="278"/>
    </location>
</feature>
<organism evidence="6 7">
    <name type="scientific">Pogona vitticeps</name>
    <name type="common">central bearded dragon</name>
    <dbReference type="NCBI Taxonomy" id="103695"/>
    <lineage>
        <taxon>Eukaryota</taxon>
        <taxon>Metazoa</taxon>
        <taxon>Chordata</taxon>
        <taxon>Craniata</taxon>
        <taxon>Vertebrata</taxon>
        <taxon>Euteleostomi</taxon>
        <taxon>Lepidosauria</taxon>
        <taxon>Squamata</taxon>
        <taxon>Bifurcata</taxon>
        <taxon>Unidentata</taxon>
        <taxon>Episquamata</taxon>
        <taxon>Toxicofera</taxon>
        <taxon>Iguania</taxon>
        <taxon>Acrodonta</taxon>
        <taxon>Agamidae</taxon>
        <taxon>Amphibolurinae</taxon>
        <taxon>Pogona</taxon>
    </lineage>
</organism>
<dbReference type="SUPFAM" id="SSF81321">
    <property type="entry name" value="Family A G protein-coupled receptor-like"/>
    <property type="match status" value="1"/>
</dbReference>
<gene>
    <name evidence="7" type="primary">TMEM116</name>
</gene>
<dbReference type="Proteomes" id="UP001652642">
    <property type="component" value="Chromosome 14"/>
</dbReference>
<protein>
    <submittedName>
        <fullName evidence="7">Transmembrane protein 116</fullName>
    </submittedName>
</protein>
<feature type="transmembrane region" description="Helical" evidence="5">
    <location>
        <begin position="64"/>
        <end position="85"/>
    </location>
</feature>
<proteinExistence type="predicted"/>
<dbReference type="PANTHER" id="PTHR23112">
    <property type="entry name" value="G PROTEIN-COUPLED RECEPTOR 157-RELATED"/>
    <property type="match status" value="1"/>
</dbReference>
<keyword evidence="3 5" id="KW-1133">Transmembrane helix</keyword>
<feature type="transmembrane region" description="Helical" evidence="5">
    <location>
        <begin position="200"/>
        <end position="224"/>
    </location>
</feature>
<evidence type="ECO:0000313" key="7">
    <source>
        <dbReference type="RefSeq" id="XP_072839387.1"/>
    </source>
</evidence>
<dbReference type="GeneID" id="110083877"/>
<keyword evidence="2 5" id="KW-0812">Transmembrane</keyword>
<feature type="transmembrane region" description="Helical" evidence="5">
    <location>
        <begin position="105"/>
        <end position="123"/>
    </location>
</feature>